<evidence type="ECO:0000313" key="5">
    <source>
        <dbReference type="Proteomes" id="UP001333102"/>
    </source>
</evidence>
<comment type="cofactor">
    <cofactor evidence="1">
        <name>pyridoxal 5'-phosphate</name>
        <dbReference type="ChEBI" id="CHEBI:597326"/>
    </cofactor>
</comment>
<proteinExistence type="inferred from homology"/>
<dbReference type="CDD" id="cd00610">
    <property type="entry name" value="OAT_like"/>
    <property type="match status" value="1"/>
</dbReference>
<dbReference type="InterPro" id="IPR049704">
    <property type="entry name" value="Aminotrans_3_PPA_site"/>
</dbReference>
<sequence>MSELEAQYERRFAGSARLYRRAIRLFPSGLTHDARYFAPFPIYAERASGAYKWDVDGHRLIDYWMGHGALLLGHGHPAVAQAVQTQLARGTHLGASHPLEVTWAELVQRLMPAAQRVRFTNSGTEATHLAMRLARAFTGRPRIVKFEGHFHGWHDYAAASAEPPPGIAREGAEATIVVPPNDPVALARVLESRQDVAAVIIEPGGGIWGEVPTTEAFVHAVRDLTLRHGVLLIFDEVVTGFRMAPGGAQEYYGIRPDLVCLGKILCGGLPGGAVAGRADVLDLLAFRDDPARDAREKVAHLGTFNANPLSAAAGIATLQEVATGRPTAIAAERADTLVRRLNEVLERRRVKGFVYGLSSWFHIHLGAEGRQDPQGRWWPVRPAPPGEDLAPHGLVQSLRRAMLLEGVDLMRNGGFLSTAHADQEIEATAQALDAALDRLEREGRLPRR</sequence>
<evidence type="ECO:0000256" key="3">
    <source>
        <dbReference type="RuleBase" id="RU003560"/>
    </source>
</evidence>
<dbReference type="RefSeq" id="WP_324669849.1">
    <property type="nucleotide sequence ID" value="NZ_CP141614.1"/>
</dbReference>
<evidence type="ECO:0000313" key="4">
    <source>
        <dbReference type="EMBL" id="WRP15446.1"/>
    </source>
</evidence>
<dbReference type="PANTHER" id="PTHR43713">
    <property type="entry name" value="GLUTAMATE-1-SEMIALDEHYDE 2,1-AMINOMUTASE"/>
    <property type="match status" value="1"/>
</dbReference>
<dbReference type="PROSITE" id="PS00600">
    <property type="entry name" value="AA_TRANSFER_CLASS_3"/>
    <property type="match status" value="1"/>
</dbReference>
<accession>A0ABZ1BRK9</accession>
<keyword evidence="4" id="KW-0808">Transferase</keyword>
<keyword evidence="4" id="KW-0032">Aminotransferase</keyword>
<dbReference type="GO" id="GO:0008483">
    <property type="term" value="F:transaminase activity"/>
    <property type="evidence" value="ECO:0007669"/>
    <property type="project" value="UniProtKB-KW"/>
</dbReference>
<name>A0ABZ1BRK9_9FIRM</name>
<dbReference type="Proteomes" id="UP001333102">
    <property type="component" value="Chromosome"/>
</dbReference>
<gene>
    <name evidence="4" type="ORF">VLY81_04590</name>
</gene>
<dbReference type="InterPro" id="IPR015421">
    <property type="entry name" value="PyrdxlP-dep_Trfase_major"/>
</dbReference>
<reference evidence="5" key="1">
    <citation type="submission" date="2023-12" db="EMBL/GenBank/DDBJ databases">
        <title>Novel isolates from deep terrestrial aquifers shed light on the physiology and ecology of the class Limnochordia.</title>
        <authorList>
            <person name="Karnachuk O.V."/>
            <person name="Lukina A.P."/>
            <person name="Avakyan M.R."/>
            <person name="Kadnikov V."/>
            <person name="Begmatov S."/>
            <person name="Beletsky A.V."/>
            <person name="Mardanov A.V."/>
            <person name="Ravin N.V."/>
        </authorList>
    </citation>
    <scope>NUCLEOTIDE SEQUENCE [LARGE SCALE GENOMIC DNA]</scope>
    <source>
        <strain evidence="5">LN</strain>
    </source>
</reference>
<protein>
    <submittedName>
        <fullName evidence="4">Aspartate aminotransferase family protein</fullName>
    </submittedName>
</protein>
<dbReference type="InterPro" id="IPR005814">
    <property type="entry name" value="Aminotrans_3"/>
</dbReference>
<comment type="similarity">
    <text evidence="3">Belongs to the class-III pyridoxal-phosphate-dependent aminotransferase family.</text>
</comment>
<dbReference type="PANTHER" id="PTHR43713:SF3">
    <property type="entry name" value="GLUTAMATE-1-SEMIALDEHYDE 2,1-AMINOMUTASE 1, CHLOROPLASTIC-RELATED"/>
    <property type="match status" value="1"/>
</dbReference>
<dbReference type="InterPro" id="IPR015424">
    <property type="entry name" value="PyrdxlP-dep_Trfase"/>
</dbReference>
<dbReference type="SUPFAM" id="SSF53383">
    <property type="entry name" value="PLP-dependent transferases"/>
    <property type="match status" value="1"/>
</dbReference>
<dbReference type="InterPro" id="IPR015422">
    <property type="entry name" value="PyrdxlP-dep_Trfase_small"/>
</dbReference>
<evidence type="ECO:0000256" key="1">
    <source>
        <dbReference type="ARBA" id="ARBA00001933"/>
    </source>
</evidence>
<keyword evidence="5" id="KW-1185">Reference proteome</keyword>
<dbReference type="Pfam" id="PF00202">
    <property type="entry name" value="Aminotran_3"/>
    <property type="match status" value="1"/>
</dbReference>
<dbReference type="Gene3D" id="3.40.640.10">
    <property type="entry name" value="Type I PLP-dependent aspartate aminotransferase-like (Major domain)"/>
    <property type="match status" value="1"/>
</dbReference>
<evidence type="ECO:0000256" key="2">
    <source>
        <dbReference type="ARBA" id="ARBA00022898"/>
    </source>
</evidence>
<dbReference type="EMBL" id="CP141614">
    <property type="protein sequence ID" value="WRP15446.1"/>
    <property type="molecule type" value="Genomic_DNA"/>
</dbReference>
<organism evidence="4 5">
    <name type="scientific">Geochorda subterranea</name>
    <dbReference type="NCBI Taxonomy" id="3109564"/>
    <lineage>
        <taxon>Bacteria</taxon>
        <taxon>Bacillati</taxon>
        <taxon>Bacillota</taxon>
        <taxon>Limnochordia</taxon>
        <taxon>Limnochordales</taxon>
        <taxon>Geochordaceae</taxon>
        <taxon>Geochorda</taxon>
    </lineage>
</organism>
<keyword evidence="2 3" id="KW-0663">Pyridoxal phosphate</keyword>
<dbReference type="Gene3D" id="3.90.1150.10">
    <property type="entry name" value="Aspartate Aminotransferase, domain 1"/>
    <property type="match status" value="1"/>
</dbReference>